<dbReference type="Pfam" id="PF06013">
    <property type="entry name" value="WXG100"/>
    <property type="match status" value="1"/>
</dbReference>
<dbReference type="Gene3D" id="1.10.287.850">
    <property type="entry name" value="HP0062-like domain"/>
    <property type="match status" value="1"/>
</dbReference>
<dbReference type="Proteomes" id="UP000003688">
    <property type="component" value="Unassembled WGS sequence"/>
</dbReference>
<dbReference type="InterPro" id="IPR010310">
    <property type="entry name" value="T7SS_ESAT-6-like"/>
</dbReference>
<dbReference type="EMBL" id="ABOX02000018">
    <property type="protein sequence ID" value="EEF60259.1"/>
    <property type="molecule type" value="Genomic_DNA"/>
</dbReference>
<sequence>MDPEEVRRFAEELKRFNADLQTKMGSLHARFASLGDTWQDQEHNKFSEEFKQTMKALKKFIDISNQHTPYLMRKAERIEEYLKQR</sequence>
<dbReference type="STRING" id="320771.Cflav_PD2955"/>
<keyword evidence="2" id="KW-1185">Reference proteome</keyword>
<dbReference type="InterPro" id="IPR029013">
    <property type="entry name" value="HP0062-like_sf"/>
</dbReference>
<dbReference type="AlphaFoldDB" id="B9XIJ6"/>
<dbReference type="SUPFAM" id="SSF158414">
    <property type="entry name" value="HP0062-like"/>
    <property type="match status" value="1"/>
</dbReference>
<accession>B9XIJ6</accession>
<evidence type="ECO:0000313" key="2">
    <source>
        <dbReference type="Proteomes" id="UP000003688"/>
    </source>
</evidence>
<evidence type="ECO:0000313" key="1">
    <source>
        <dbReference type="EMBL" id="EEF60259.1"/>
    </source>
</evidence>
<comment type="caution">
    <text evidence="1">The sequence shown here is derived from an EMBL/GenBank/DDBJ whole genome shotgun (WGS) entry which is preliminary data.</text>
</comment>
<organism evidence="1 2">
    <name type="scientific">Pedosphaera parvula (strain Ellin514)</name>
    <dbReference type="NCBI Taxonomy" id="320771"/>
    <lineage>
        <taxon>Bacteria</taxon>
        <taxon>Pseudomonadati</taxon>
        <taxon>Verrucomicrobiota</taxon>
        <taxon>Pedosphaerae</taxon>
        <taxon>Pedosphaerales</taxon>
        <taxon>Pedosphaeraceae</taxon>
        <taxon>Pedosphaera</taxon>
    </lineage>
</organism>
<evidence type="ECO:0008006" key="3">
    <source>
        <dbReference type="Google" id="ProtNLM"/>
    </source>
</evidence>
<name>B9XIJ6_PEDPL</name>
<reference evidence="1 2" key="1">
    <citation type="journal article" date="2011" name="J. Bacteriol.">
        <title>Genome sequence of 'Pedosphaera parvula' Ellin514, an aerobic Verrucomicrobial isolate from pasture soil.</title>
        <authorList>
            <person name="Kant R."/>
            <person name="van Passel M.W."/>
            <person name="Sangwan P."/>
            <person name="Palva A."/>
            <person name="Lucas S."/>
            <person name="Copeland A."/>
            <person name="Lapidus A."/>
            <person name="Glavina Del Rio T."/>
            <person name="Dalin E."/>
            <person name="Tice H."/>
            <person name="Bruce D."/>
            <person name="Goodwin L."/>
            <person name="Pitluck S."/>
            <person name="Chertkov O."/>
            <person name="Larimer F.W."/>
            <person name="Land M.L."/>
            <person name="Hauser L."/>
            <person name="Brettin T.S."/>
            <person name="Detter J.C."/>
            <person name="Han S."/>
            <person name="de Vos W.M."/>
            <person name="Janssen P.H."/>
            <person name="Smidt H."/>
        </authorList>
    </citation>
    <scope>NUCLEOTIDE SEQUENCE [LARGE SCALE GENOMIC DNA]</scope>
    <source>
        <strain evidence="1 2">Ellin514</strain>
    </source>
</reference>
<proteinExistence type="predicted"/>
<gene>
    <name evidence="1" type="ORF">Cflav_PD2955</name>
</gene>
<protein>
    <recommendedName>
        <fullName evidence="3">WXG100 family type VII secretion target</fullName>
    </recommendedName>
</protein>